<dbReference type="Proteomes" id="UP000075243">
    <property type="component" value="Unassembled WGS sequence"/>
</dbReference>
<name>A0A151RJ95_CAJCA</name>
<evidence type="ECO:0000256" key="1">
    <source>
        <dbReference type="ARBA" id="ARBA00004413"/>
    </source>
</evidence>
<organism evidence="5 6">
    <name type="scientific">Cajanus cajan</name>
    <name type="common">Pigeon pea</name>
    <name type="synonym">Cajanus indicus</name>
    <dbReference type="NCBI Taxonomy" id="3821"/>
    <lineage>
        <taxon>Eukaryota</taxon>
        <taxon>Viridiplantae</taxon>
        <taxon>Streptophyta</taxon>
        <taxon>Embryophyta</taxon>
        <taxon>Tracheophyta</taxon>
        <taxon>Spermatophyta</taxon>
        <taxon>Magnoliopsida</taxon>
        <taxon>eudicotyledons</taxon>
        <taxon>Gunneridae</taxon>
        <taxon>Pentapetalae</taxon>
        <taxon>rosids</taxon>
        <taxon>fabids</taxon>
        <taxon>Fabales</taxon>
        <taxon>Fabaceae</taxon>
        <taxon>Papilionoideae</taxon>
        <taxon>50 kb inversion clade</taxon>
        <taxon>NPAAA clade</taxon>
        <taxon>indigoferoid/millettioid clade</taxon>
        <taxon>Phaseoleae</taxon>
        <taxon>Cajanus</taxon>
    </lineage>
</organism>
<dbReference type="Pfam" id="PF13962">
    <property type="entry name" value="PGG"/>
    <property type="match status" value="1"/>
</dbReference>
<dbReference type="SUPFAM" id="SSF48403">
    <property type="entry name" value="Ankyrin repeat"/>
    <property type="match status" value="1"/>
</dbReference>
<feature type="repeat" description="ANK" evidence="2">
    <location>
        <begin position="58"/>
        <end position="80"/>
    </location>
</feature>
<proteinExistence type="predicted"/>
<feature type="repeat" description="ANK" evidence="2">
    <location>
        <begin position="24"/>
        <end position="46"/>
    </location>
</feature>
<keyword evidence="3" id="KW-1133">Transmembrane helix</keyword>
<feature type="transmembrane region" description="Helical" evidence="3">
    <location>
        <begin position="314"/>
        <end position="334"/>
    </location>
</feature>
<keyword evidence="2" id="KW-0040">ANK repeat</keyword>
<evidence type="ECO:0000256" key="2">
    <source>
        <dbReference type="PROSITE-ProRule" id="PRU00023"/>
    </source>
</evidence>
<reference evidence="5" key="1">
    <citation type="journal article" date="2012" name="Nat. Biotechnol.">
        <title>Draft genome sequence of pigeonpea (Cajanus cajan), an orphan legume crop of resource-poor farmers.</title>
        <authorList>
            <person name="Varshney R.K."/>
            <person name="Chen W."/>
            <person name="Li Y."/>
            <person name="Bharti A.K."/>
            <person name="Saxena R.K."/>
            <person name="Schlueter J.A."/>
            <person name="Donoghue M.T."/>
            <person name="Azam S."/>
            <person name="Fan G."/>
            <person name="Whaley A.M."/>
            <person name="Farmer A.D."/>
            <person name="Sheridan J."/>
            <person name="Iwata A."/>
            <person name="Tuteja R."/>
            <person name="Penmetsa R.V."/>
            <person name="Wu W."/>
            <person name="Upadhyaya H.D."/>
            <person name="Yang S.P."/>
            <person name="Shah T."/>
            <person name="Saxena K.B."/>
            <person name="Michael T."/>
            <person name="McCombie W.R."/>
            <person name="Yang B."/>
            <person name="Zhang G."/>
            <person name="Yang H."/>
            <person name="Wang J."/>
            <person name="Spillane C."/>
            <person name="Cook D.R."/>
            <person name="May G.D."/>
            <person name="Xu X."/>
            <person name="Jackson S.A."/>
        </authorList>
    </citation>
    <scope>NUCLEOTIDE SEQUENCE [LARGE SCALE GENOMIC DNA]</scope>
</reference>
<dbReference type="PROSITE" id="PS50297">
    <property type="entry name" value="ANK_REP_REGION"/>
    <property type="match status" value="2"/>
</dbReference>
<dbReference type="OrthoDB" id="1434257at2759"/>
<dbReference type="Gramene" id="C.cajan_35768.t">
    <property type="protein sequence ID" value="C.cajan_35768.t"/>
    <property type="gene ID" value="C.cajan_35768"/>
</dbReference>
<dbReference type="InterPro" id="IPR026961">
    <property type="entry name" value="PGG_dom"/>
</dbReference>
<feature type="transmembrane region" description="Helical" evidence="3">
    <location>
        <begin position="285"/>
        <end position="307"/>
    </location>
</feature>
<dbReference type="PROSITE" id="PS50088">
    <property type="entry name" value="ANK_REPEAT"/>
    <property type="match status" value="2"/>
</dbReference>
<dbReference type="Pfam" id="PF12796">
    <property type="entry name" value="Ank_2"/>
    <property type="match status" value="1"/>
</dbReference>
<dbReference type="OMA" id="HFAMEMM"/>
<evidence type="ECO:0000256" key="3">
    <source>
        <dbReference type="SAM" id="Phobius"/>
    </source>
</evidence>
<feature type="transmembrane region" description="Helical" evidence="3">
    <location>
        <begin position="340"/>
        <end position="360"/>
    </location>
</feature>
<accession>A0A151RJ95</accession>
<sequence>MGHLHFANEIMVLKPSFALKQNLQGLAPLHVALQHGHEKMVHRLVDLNNELVRVQGREGFTPLHLASQIGNVELLNKFLDVCPDSIKDVTIRSETALHIAARKGQDPALKALVGWLSSIGDLQLKRTILNSKDDQDHTILNIAVLENSKEAVELLIESCMMNLEAKNLEGNINTALAITSSDDIRRTLEKAAIKANKFSWKRWLINIRSRLRKHMSGEALNAYLVVLALIAAATYQATLSPPGGLSQTDGGTNNTLSRVAFHSLINSRKTTAGNEGNSILPTFDFLLFFMPSMSCFMASTMLILAILPKKASWILLYTPMLLFQISYVAALLVISPTPTTTTTIILLLYAFWSIPGFLILKFST</sequence>
<keyword evidence="3" id="KW-0812">Transmembrane</keyword>
<evidence type="ECO:0000313" key="5">
    <source>
        <dbReference type="EMBL" id="KYP42608.1"/>
    </source>
</evidence>
<feature type="domain" description="PGG" evidence="4">
    <location>
        <begin position="218"/>
        <end position="310"/>
    </location>
</feature>
<evidence type="ECO:0000259" key="4">
    <source>
        <dbReference type="Pfam" id="PF13962"/>
    </source>
</evidence>
<keyword evidence="6" id="KW-1185">Reference proteome</keyword>
<dbReference type="PANTHER" id="PTHR24128:SF24">
    <property type="entry name" value="ANKYRIN REPEAT PROTEIN"/>
    <property type="match status" value="1"/>
</dbReference>
<dbReference type="EMBL" id="KQ483709">
    <property type="protein sequence ID" value="KYP42608.1"/>
    <property type="molecule type" value="Genomic_DNA"/>
</dbReference>
<dbReference type="GO" id="GO:0005886">
    <property type="term" value="C:plasma membrane"/>
    <property type="evidence" value="ECO:0007669"/>
    <property type="project" value="UniProtKB-SubCell"/>
</dbReference>
<dbReference type="PANTHER" id="PTHR24128">
    <property type="entry name" value="HOMEOBOX PROTEIN WARIAI"/>
    <property type="match status" value="1"/>
</dbReference>
<dbReference type="Gene3D" id="1.25.40.20">
    <property type="entry name" value="Ankyrin repeat-containing domain"/>
    <property type="match status" value="1"/>
</dbReference>
<dbReference type="InterPro" id="IPR002110">
    <property type="entry name" value="Ankyrin_rpt"/>
</dbReference>
<gene>
    <name evidence="5" type="ORF">KK1_035978</name>
</gene>
<protein>
    <submittedName>
        <fullName evidence="5">Ankyrin repeat-containing protein At3g12360 family</fullName>
    </submittedName>
</protein>
<comment type="subcellular location">
    <subcellularLocation>
        <location evidence="1">Cell membrane</location>
        <topology evidence="1">Peripheral membrane protein</topology>
        <orientation evidence="1">Cytoplasmic side</orientation>
    </subcellularLocation>
</comment>
<evidence type="ECO:0000313" key="6">
    <source>
        <dbReference type="Proteomes" id="UP000075243"/>
    </source>
</evidence>
<dbReference type="SMART" id="SM00248">
    <property type="entry name" value="ANK"/>
    <property type="match status" value="4"/>
</dbReference>
<dbReference type="AlphaFoldDB" id="A0A151RJ95"/>
<dbReference type="InterPro" id="IPR036770">
    <property type="entry name" value="Ankyrin_rpt-contain_sf"/>
</dbReference>
<feature type="transmembrane region" description="Helical" evidence="3">
    <location>
        <begin position="220"/>
        <end position="238"/>
    </location>
</feature>
<keyword evidence="3" id="KW-0472">Membrane</keyword>